<dbReference type="AlphaFoldDB" id="A0A1H6XUE7"/>
<dbReference type="Gene3D" id="1.10.150.400">
    <property type="match status" value="1"/>
</dbReference>
<evidence type="ECO:0000313" key="2">
    <source>
        <dbReference type="Proteomes" id="UP000199420"/>
    </source>
</evidence>
<keyword evidence="2" id="KW-1185">Reference proteome</keyword>
<dbReference type="EMBL" id="FNYC01000006">
    <property type="protein sequence ID" value="SEJ31244.1"/>
    <property type="molecule type" value="Genomic_DNA"/>
</dbReference>
<name>A0A1H6XUE7_9GAMM</name>
<sequence>MLAGSDSACVPAQSAHEIVYSFDVFDTCISRNWAHPRDLFFALGLKLAPPQFTDNRAREFARKFQARRIRAEKRAYRAARPDECADIHEIYRKFDFFPGLDSGIADLITTELEFEEKSLYTIAPVVSHIEELRKAGHRIIFVSDMYLPADLLGPLLQRLGVMREGDGLYVSCDARLTKHSGNLYRHVLQREGLRPEQLIHTGDNPWADVRKAREAGVTARHFSHGPLTSHETAIAGHRLPRSTGSSFLPALSRRTRLALRQHSEEDREPLEELVCSTIAPFLVAYVDWVLEDARRRGIGRLYFVARDGEVLYRIAKALGSDDQGPEMRYLYGSRRAWLSPSIRPDAHGWERLLLTPGQSNSRRDILARAGLDENAQSVIASMFGCDQALWGSPLDLNEATAFLQQVLASPTAAGIIYQAAGDQREIALSYLSQEGLLDGAKWALVDAGWSLNCQAALHRILAARDPSLVPRGYYLALTRDHLSEEEAGPALAFIPEPGSFFSRRRVIIEHCFTPASHATTRGYAMDGTAAVPVFGSELRQNNELAYAQRLQKAASEMARLITRDSAMLAKFRLHRSDILANAQRFLRDPRRRDALEMASFGTVADLRHESAFVQPLCRPLGLRDVAAIVGMTVSRRRNFQTPSYMWLEGSCALSPPYVRAPIRAMLAIDSLRSRLGNLRQ</sequence>
<dbReference type="InterPro" id="IPR036412">
    <property type="entry name" value="HAD-like_sf"/>
</dbReference>
<evidence type="ECO:0008006" key="3">
    <source>
        <dbReference type="Google" id="ProtNLM"/>
    </source>
</evidence>
<organism evidence="1 2">
    <name type="scientific">Frateuria terrea</name>
    <dbReference type="NCBI Taxonomy" id="529704"/>
    <lineage>
        <taxon>Bacteria</taxon>
        <taxon>Pseudomonadati</taxon>
        <taxon>Pseudomonadota</taxon>
        <taxon>Gammaproteobacteria</taxon>
        <taxon>Lysobacterales</taxon>
        <taxon>Rhodanobacteraceae</taxon>
        <taxon>Frateuria</taxon>
    </lineage>
</organism>
<dbReference type="STRING" id="529704.SAMN02927913_2491"/>
<reference evidence="1 2" key="1">
    <citation type="submission" date="2016-10" db="EMBL/GenBank/DDBJ databases">
        <authorList>
            <person name="de Groot N.N."/>
        </authorList>
    </citation>
    <scope>NUCLEOTIDE SEQUENCE [LARGE SCALE GENOMIC DNA]</scope>
    <source>
        <strain evidence="1 2">DSM 26515</strain>
    </source>
</reference>
<dbReference type="Proteomes" id="UP000199420">
    <property type="component" value="Unassembled WGS sequence"/>
</dbReference>
<dbReference type="Gene3D" id="3.40.50.1000">
    <property type="entry name" value="HAD superfamily/HAD-like"/>
    <property type="match status" value="1"/>
</dbReference>
<dbReference type="Pfam" id="PF00702">
    <property type="entry name" value="Hydrolase"/>
    <property type="match status" value="1"/>
</dbReference>
<accession>A0A1H6XUE7</accession>
<protein>
    <recommendedName>
        <fullName evidence="3">Haloacid dehalogenase superfamily, subfamily IA, variant 1 with third motif having Dx(3-4)D or Dx(3-4)E</fullName>
    </recommendedName>
</protein>
<proteinExistence type="predicted"/>
<dbReference type="InterPro" id="IPR023214">
    <property type="entry name" value="HAD_sf"/>
</dbReference>
<dbReference type="SUPFAM" id="SSF56784">
    <property type="entry name" value="HAD-like"/>
    <property type="match status" value="1"/>
</dbReference>
<gene>
    <name evidence="1" type="ORF">SAMN04487997_2950</name>
</gene>
<evidence type="ECO:0000313" key="1">
    <source>
        <dbReference type="EMBL" id="SEJ31244.1"/>
    </source>
</evidence>